<evidence type="ECO:0000313" key="2">
    <source>
        <dbReference type="Proteomes" id="UP000186955"/>
    </source>
</evidence>
<dbReference type="Proteomes" id="UP000186955">
    <property type="component" value="Unassembled WGS sequence"/>
</dbReference>
<proteinExistence type="predicted"/>
<protein>
    <submittedName>
        <fullName evidence="1">Uncharacterized protein</fullName>
    </submittedName>
</protein>
<evidence type="ECO:0000313" key="1">
    <source>
        <dbReference type="EMBL" id="OKP04976.1"/>
    </source>
</evidence>
<sequence>MSQNPPQWSAYPQCPHGIPGDETALFNYSTMFPYHFIDGFPLIAATPSATSTLDCLSQATGSFSVIPPSPIKRERLVGAVSEAEFIQAHIHRDLREGLAEEVEQGLLITIQKHATEVSPWLELMQWPKYLQGHSFSEVASLGILPDSSCKPLLVVFVQSMERLLKRAYHTIQDLQINESDQIRIDSFVSRPRIWEWPIIVDLKPSTYTRYQQV</sequence>
<comment type="caution">
    <text evidence="1">The sequence shown here is derived from an EMBL/GenBank/DDBJ whole genome shotgun (WGS) entry which is preliminary data.</text>
</comment>
<organism evidence="1 2">
    <name type="scientific">Penicillium subrubescens</name>
    <dbReference type="NCBI Taxonomy" id="1316194"/>
    <lineage>
        <taxon>Eukaryota</taxon>
        <taxon>Fungi</taxon>
        <taxon>Dikarya</taxon>
        <taxon>Ascomycota</taxon>
        <taxon>Pezizomycotina</taxon>
        <taxon>Eurotiomycetes</taxon>
        <taxon>Eurotiomycetidae</taxon>
        <taxon>Eurotiales</taxon>
        <taxon>Aspergillaceae</taxon>
        <taxon>Penicillium</taxon>
    </lineage>
</organism>
<dbReference type="AlphaFoldDB" id="A0A1Q5TXL5"/>
<name>A0A1Q5TXL5_9EURO</name>
<gene>
    <name evidence="1" type="ORF">PENSUB_6721</name>
</gene>
<keyword evidence="2" id="KW-1185">Reference proteome</keyword>
<accession>A0A1Q5TXL5</accession>
<dbReference type="STRING" id="1316194.A0A1Q5TXL5"/>
<reference evidence="1 2" key="1">
    <citation type="submission" date="2016-10" db="EMBL/GenBank/DDBJ databases">
        <title>Genome sequence of the ascomycete fungus Penicillium subrubescens.</title>
        <authorList>
            <person name="De Vries R.P."/>
            <person name="Peng M."/>
            <person name="Dilokpimol A."/>
            <person name="Hilden K."/>
            <person name="Makela M.R."/>
            <person name="Grigoriev I."/>
            <person name="Riley R."/>
            <person name="Granchi Z."/>
        </authorList>
    </citation>
    <scope>NUCLEOTIDE SEQUENCE [LARGE SCALE GENOMIC DNA]</scope>
    <source>
        <strain evidence="1 2">CBS 132785</strain>
    </source>
</reference>
<dbReference type="EMBL" id="MNBE01000607">
    <property type="protein sequence ID" value="OKP04976.1"/>
    <property type="molecule type" value="Genomic_DNA"/>
</dbReference>